<comment type="catalytic activity">
    <reaction evidence="12">
        <text>ATP + H2O + cellular proteinSide 1 = ADP + phosphate + cellular proteinSide 2.</text>
        <dbReference type="EC" id="7.4.2.8"/>
    </reaction>
</comment>
<dbReference type="GO" id="GO:0017038">
    <property type="term" value="P:protein import"/>
    <property type="evidence" value="ECO:0007669"/>
    <property type="project" value="InterPro"/>
</dbReference>
<dbReference type="PANTHER" id="PTHR30612:SF0">
    <property type="entry name" value="CHLOROPLAST PROTEIN-TRANSPORTING ATPASE"/>
    <property type="match status" value="1"/>
</dbReference>
<dbReference type="InterPro" id="IPR036266">
    <property type="entry name" value="SecA_Wing/Scaffold_sf"/>
</dbReference>
<dbReference type="SUPFAM" id="SSF81767">
    <property type="entry name" value="Pre-protein crosslinking domain of SecA"/>
    <property type="match status" value="1"/>
</dbReference>
<dbReference type="InterPro" id="IPR044722">
    <property type="entry name" value="SecA_SF2_C"/>
</dbReference>
<evidence type="ECO:0000313" key="18">
    <source>
        <dbReference type="Proteomes" id="UP000198868"/>
    </source>
</evidence>
<keyword evidence="11 12" id="KW-0472">Membrane</keyword>
<keyword evidence="7 12" id="KW-0067">ATP-binding</keyword>
<dbReference type="InterPro" id="IPR011130">
    <property type="entry name" value="SecA_preprotein_X-link_dom"/>
</dbReference>
<feature type="domain" description="SecA family profile" evidence="15">
    <location>
        <begin position="1"/>
        <end position="568"/>
    </location>
</feature>
<accession>A0AAN2QUY5</accession>
<feature type="binding site" evidence="12">
    <location>
        <position position="490"/>
    </location>
    <ligand>
        <name>ATP</name>
        <dbReference type="ChEBI" id="CHEBI:30616"/>
    </ligand>
</feature>
<dbReference type="GO" id="GO:0008564">
    <property type="term" value="F:protein-exporting ATPase activity"/>
    <property type="evidence" value="ECO:0007669"/>
    <property type="project" value="UniProtKB-EC"/>
</dbReference>
<dbReference type="Pfam" id="PF07516">
    <property type="entry name" value="SecA_SW"/>
    <property type="match status" value="1"/>
</dbReference>
<evidence type="ECO:0000256" key="10">
    <source>
        <dbReference type="ARBA" id="ARBA00023010"/>
    </source>
</evidence>
<keyword evidence="3 12" id="KW-0813">Transport</keyword>
<dbReference type="InterPro" id="IPR027417">
    <property type="entry name" value="P-loop_NTPase"/>
</dbReference>
<dbReference type="GO" id="GO:0043952">
    <property type="term" value="P:protein transport by the Sec complex"/>
    <property type="evidence" value="ECO:0007669"/>
    <property type="project" value="TreeGrafter"/>
</dbReference>
<evidence type="ECO:0000256" key="8">
    <source>
        <dbReference type="ARBA" id="ARBA00022927"/>
    </source>
</evidence>
<dbReference type="Proteomes" id="UP000199047">
    <property type="component" value="Unassembled WGS sequence"/>
</dbReference>
<keyword evidence="8 12" id="KW-0653">Protein transport</keyword>
<dbReference type="InterPro" id="IPR014018">
    <property type="entry name" value="SecA_motor_DEAD"/>
</dbReference>
<evidence type="ECO:0000256" key="11">
    <source>
        <dbReference type="ARBA" id="ARBA00023136"/>
    </source>
</evidence>
<name>A0AAN2QUY5_9LACO</name>
<dbReference type="InterPro" id="IPR011115">
    <property type="entry name" value="SecA_DEAD"/>
</dbReference>
<dbReference type="AlphaFoldDB" id="A0AAN2QUY5"/>
<dbReference type="InterPro" id="IPR001650">
    <property type="entry name" value="Helicase_C-like"/>
</dbReference>
<feature type="domain" description="Helicase C-terminal" evidence="14">
    <location>
        <begin position="401"/>
        <end position="571"/>
    </location>
</feature>
<dbReference type="PRINTS" id="PR00906">
    <property type="entry name" value="SECA"/>
</dbReference>
<keyword evidence="5 12" id="KW-0963">Cytoplasm</keyword>
<keyword evidence="19" id="KW-1185">Reference proteome</keyword>
<dbReference type="Gene3D" id="1.10.3060.10">
    <property type="entry name" value="Helical scaffold and wing domains of SecA"/>
    <property type="match status" value="1"/>
</dbReference>
<comment type="subunit">
    <text evidence="12">Monomer and homodimer. Part of the essential Sec protein translocation apparatus which comprises SecA, SecYEG and auxiliary proteins SecDF. Other proteins may also be involved.</text>
</comment>
<gene>
    <name evidence="12" type="primary">secA</name>
    <name evidence="16" type="ORF">KSL4_0751</name>
    <name evidence="17" type="ORF">PL111_2015</name>
</gene>
<comment type="subcellular location">
    <subcellularLocation>
        <location evidence="12">Cell membrane</location>
        <topology evidence="12">Peripheral membrane protein</topology>
        <orientation evidence="12">Cytoplasmic side</orientation>
    </subcellularLocation>
    <subcellularLocation>
        <location evidence="12">Cytoplasm</location>
    </subcellularLocation>
    <subcellularLocation>
        <location evidence="1">Membrane</location>
        <topology evidence="1">Peripheral membrane protein</topology>
    </subcellularLocation>
    <text evidence="12">Distribution is 50-50.</text>
</comment>
<dbReference type="GO" id="GO:0005524">
    <property type="term" value="F:ATP binding"/>
    <property type="evidence" value="ECO:0007669"/>
    <property type="project" value="UniProtKB-UniRule"/>
</dbReference>
<dbReference type="EC" id="7.4.2.8" evidence="12"/>
<comment type="similarity">
    <text evidence="2 12">Belongs to the SecA family.</text>
</comment>
<evidence type="ECO:0000256" key="2">
    <source>
        <dbReference type="ARBA" id="ARBA00007650"/>
    </source>
</evidence>
<keyword evidence="17" id="KW-0378">Hydrolase</keyword>
<protein>
    <recommendedName>
        <fullName evidence="12">Protein translocase subunit SecA</fullName>
        <ecNumber evidence="12">7.4.2.8</ecNumber>
    </recommendedName>
</protein>
<keyword evidence="9 12" id="KW-1278">Translocase</keyword>
<dbReference type="GO" id="GO:0031522">
    <property type="term" value="C:cell envelope Sec protein transport complex"/>
    <property type="evidence" value="ECO:0007669"/>
    <property type="project" value="TreeGrafter"/>
</dbReference>
<dbReference type="GO" id="GO:0065002">
    <property type="term" value="P:intracellular protein transmembrane transport"/>
    <property type="evidence" value="ECO:0007669"/>
    <property type="project" value="UniProtKB-UniRule"/>
</dbReference>
<evidence type="ECO:0000259" key="15">
    <source>
        <dbReference type="PROSITE" id="PS51196"/>
    </source>
</evidence>
<dbReference type="PROSITE" id="PS51194">
    <property type="entry name" value="HELICASE_CTER"/>
    <property type="match status" value="1"/>
</dbReference>
<evidence type="ECO:0000313" key="17">
    <source>
        <dbReference type="EMBL" id="CUW07859.1"/>
    </source>
</evidence>
<evidence type="ECO:0000256" key="5">
    <source>
        <dbReference type="ARBA" id="ARBA00022490"/>
    </source>
</evidence>
<dbReference type="InterPro" id="IPR000185">
    <property type="entry name" value="SecA"/>
</dbReference>
<dbReference type="Pfam" id="PF07517">
    <property type="entry name" value="SecA_DEAD"/>
    <property type="match status" value="1"/>
</dbReference>
<dbReference type="GO" id="GO:0004386">
    <property type="term" value="F:helicase activity"/>
    <property type="evidence" value="ECO:0007669"/>
    <property type="project" value="UniProtKB-KW"/>
</dbReference>
<reference evidence="18 19" key="1">
    <citation type="submission" date="2015-12" db="EMBL/GenBank/DDBJ databases">
        <authorList>
            <person name="Andreevskaya M."/>
        </authorList>
    </citation>
    <scope>NUCLEOTIDE SEQUENCE [LARGE SCALE GENOMIC DNA]</scope>
    <source>
        <strain evidence="16 19">KSL4-2</strain>
        <strain evidence="17 18">PL111</strain>
    </source>
</reference>
<evidence type="ECO:0000256" key="12">
    <source>
        <dbReference type="HAMAP-Rule" id="MF_01382"/>
    </source>
</evidence>
<dbReference type="InterPro" id="IPR036670">
    <property type="entry name" value="SecA_X-link_sf"/>
</dbReference>
<dbReference type="FunFam" id="3.40.50.300:FF:000429">
    <property type="entry name" value="Preprotein translocase subunit SecA"/>
    <property type="match status" value="1"/>
</dbReference>
<evidence type="ECO:0000256" key="4">
    <source>
        <dbReference type="ARBA" id="ARBA00022475"/>
    </source>
</evidence>
<evidence type="ECO:0000313" key="16">
    <source>
        <dbReference type="EMBL" id="CUW03352.1"/>
    </source>
</evidence>
<dbReference type="Gene3D" id="3.40.50.300">
    <property type="entry name" value="P-loop containing nucleotide triphosphate hydrolases"/>
    <property type="match status" value="2"/>
</dbReference>
<proteinExistence type="inferred from homology"/>
<dbReference type="InterPro" id="IPR011116">
    <property type="entry name" value="SecA_Wing/Scaffold"/>
</dbReference>
<dbReference type="EMBL" id="FBTB01000001">
    <property type="protein sequence ID" value="CUW03352.1"/>
    <property type="molecule type" value="Genomic_DNA"/>
</dbReference>
<evidence type="ECO:0000256" key="6">
    <source>
        <dbReference type="ARBA" id="ARBA00022741"/>
    </source>
</evidence>
<keyword evidence="10 12" id="KW-0811">Translocation</keyword>
<dbReference type="CDD" id="cd18803">
    <property type="entry name" value="SF2_C_secA"/>
    <property type="match status" value="1"/>
</dbReference>
<keyword evidence="4 12" id="KW-1003">Cell membrane</keyword>
<feature type="domain" description="Helicase ATP-binding" evidence="13">
    <location>
        <begin position="80"/>
        <end position="243"/>
    </location>
</feature>
<dbReference type="RefSeq" id="WP_060391338.1">
    <property type="nucleotide sequence ID" value="NZ_FBSX01000023.1"/>
</dbReference>
<dbReference type="CDD" id="cd17928">
    <property type="entry name" value="DEXDc_SecA"/>
    <property type="match status" value="1"/>
</dbReference>
<keyword evidence="6 12" id="KW-0547">Nucleotide-binding</keyword>
<dbReference type="InterPro" id="IPR014001">
    <property type="entry name" value="Helicase_ATP-bd"/>
</dbReference>
<sequence>MLTLDNMRLRKTQKILRQVNRLTNVMSKMSDVELKQQTNLLKQQLNSGKKLDDILPQAFATIREADKRVLGKFPYDVQVLGGIVLHQGNIAEMKTGEGKTLTATLPIYLNALTGEGVMLITTNSYLAIRDAHELGKVYEWLGLSVAVGVNENPNYNYTVTEKQEIYRADILYTTNDAIGFDYLQENLVASQDKQFLRTFNYAILDEVDAILLDSAQTPLIISGSPRVQSNLFHIADQFVLTLSESTDYALDDEKKHVWLTDQGIEQAKRFFEKPNLFSTDNYLLIRHIELALQAKELFKSNHDYVIDKDEIKLLDVKNGRIMAGTKLQSGLHQAIEAKEHLNITQQTRAMASITYQNLFRMFKKLAGMTGTGKTNEEEFIETYNMTVIVIPTHRPMIRKDLPDKIYVNLPEKLYASMSLVKTCYQKQQPVLLATGSVEISEIYSQMLLREGIPHNVLNARNIAKEAAIIAEAGQLGAVTVATAMAGRGTDIKLGEGVSELGGLAVIGTERMTSKRIDLQLAGRAGRQGDPGFSQFFVSLEDDIIIKRGSERIHRYYKKFAEQFNVEKPHELTQHRFKTSVNKAQFSEESQGRVARLNALEFDESMRIQRTLVYEERNKLLRMNRTLEKELLSAAHREIDNFLRQNKQLTSNSLKRYILDNINYNFKQSDSILDPDNFHDVASQLLKMVEEELQRKREVMASTTQTINFQRVCVLKAIDVGWIEQVDNLQQLRLVVTDRRYSQKNPLYEYQKETIISYQKMCKQVDKLVLKNIMLSTIKREKNGELTVSFP</sequence>
<evidence type="ECO:0000256" key="7">
    <source>
        <dbReference type="ARBA" id="ARBA00022840"/>
    </source>
</evidence>
<dbReference type="Proteomes" id="UP000198868">
    <property type="component" value="Unassembled WGS sequence"/>
</dbReference>
<evidence type="ECO:0000259" key="14">
    <source>
        <dbReference type="PROSITE" id="PS51194"/>
    </source>
</evidence>
<comment type="function">
    <text evidence="12">Part of the Sec protein translocase complex. Interacts with the SecYEG preprotein conducting channel. Has a central role in coupling the hydrolysis of ATP to the transfer of proteins into and across the cell membrane, serving as an ATP-driven molecular motor driving the stepwise translocation of polypeptide chains across the membrane.</text>
</comment>
<evidence type="ECO:0000256" key="9">
    <source>
        <dbReference type="ARBA" id="ARBA00022967"/>
    </source>
</evidence>
<dbReference type="EMBL" id="FBTU01000011">
    <property type="protein sequence ID" value="CUW07859.1"/>
    <property type="molecule type" value="Genomic_DNA"/>
</dbReference>
<dbReference type="GO" id="GO:0006605">
    <property type="term" value="P:protein targeting"/>
    <property type="evidence" value="ECO:0007669"/>
    <property type="project" value="UniProtKB-UniRule"/>
</dbReference>
<dbReference type="Gene3D" id="3.90.1440.10">
    <property type="entry name" value="SecA, preprotein cross-linking domain"/>
    <property type="match status" value="1"/>
</dbReference>
<comment type="caution">
    <text evidence="17">The sequence shown here is derived from an EMBL/GenBank/DDBJ whole genome shotgun (WGS) entry which is preliminary data.</text>
</comment>
<dbReference type="GO" id="GO:0005886">
    <property type="term" value="C:plasma membrane"/>
    <property type="evidence" value="ECO:0007669"/>
    <property type="project" value="UniProtKB-SubCell"/>
</dbReference>
<evidence type="ECO:0000313" key="19">
    <source>
        <dbReference type="Proteomes" id="UP000199047"/>
    </source>
</evidence>
<dbReference type="Pfam" id="PF21090">
    <property type="entry name" value="P-loop_SecA"/>
    <property type="match status" value="1"/>
</dbReference>
<dbReference type="PROSITE" id="PS51196">
    <property type="entry name" value="SECA_MOTOR_DEAD"/>
    <property type="match status" value="1"/>
</dbReference>
<dbReference type="SUPFAM" id="SSF81886">
    <property type="entry name" value="Helical scaffold and wing domains of SecA"/>
    <property type="match status" value="1"/>
</dbReference>
<dbReference type="HAMAP" id="MF_01382">
    <property type="entry name" value="SecA"/>
    <property type="match status" value="1"/>
</dbReference>
<dbReference type="GO" id="GO:0005829">
    <property type="term" value="C:cytosol"/>
    <property type="evidence" value="ECO:0007669"/>
    <property type="project" value="TreeGrafter"/>
</dbReference>
<evidence type="ECO:0000259" key="13">
    <source>
        <dbReference type="PROSITE" id="PS51192"/>
    </source>
</evidence>
<feature type="binding site" evidence="12">
    <location>
        <position position="78"/>
    </location>
    <ligand>
        <name>ATP</name>
        <dbReference type="ChEBI" id="CHEBI:30616"/>
    </ligand>
</feature>
<dbReference type="NCBIfam" id="NF006630">
    <property type="entry name" value="PRK09200.1"/>
    <property type="match status" value="1"/>
</dbReference>
<feature type="binding site" evidence="12">
    <location>
        <begin position="96"/>
        <end position="100"/>
    </location>
    <ligand>
        <name>ATP</name>
        <dbReference type="ChEBI" id="CHEBI:30616"/>
    </ligand>
</feature>
<dbReference type="InterPro" id="IPR022490">
    <property type="entry name" value="SecA2"/>
</dbReference>
<dbReference type="SUPFAM" id="SSF52540">
    <property type="entry name" value="P-loop containing nucleoside triphosphate hydrolases"/>
    <property type="match status" value="2"/>
</dbReference>
<keyword evidence="17" id="KW-0347">Helicase</keyword>
<dbReference type="SMART" id="SM00957">
    <property type="entry name" value="SecA_DEAD"/>
    <property type="match status" value="1"/>
</dbReference>
<dbReference type="SMART" id="SM00958">
    <property type="entry name" value="SecA_PP_bind"/>
    <property type="match status" value="1"/>
</dbReference>
<dbReference type="NCBIfam" id="TIGR03714">
    <property type="entry name" value="secA2"/>
    <property type="match status" value="1"/>
</dbReference>
<dbReference type="Pfam" id="PF01043">
    <property type="entry name" value="SecA_PP_bind"/>
    <property type="match status" value="1"/>
</dbReference>
<evidence type="ECO:0000256" key="3">
    <source>
        <dbReference type="ARBA" id="ARBA00022448"/>
    </source>
</evidence>
<organism evidence="17 18">
    <name type="scientific">Leuconostoc inhae</name>
    <dbReference type="NCBI Taxonomy" id="178001"/>
    <lineage>
        <taxon>Bacteria</taxon>
        <taxon>Bacillati</taxon>
        <taxon>Bacillota</taxon>
        <taxon>Bacilli</taxon>
        <taxon>Lactobacillales</taxon>
        <taxon>Lactobacillaceae</taxon>
        <taxon>Leuconostoc</taxon>
    </lineage>
</organism>
<dbReference type="PANTHER" id="PTHR30612">
    <property type="entry name" value="SECA INNER MEMBRANE COMPONENT OF SEC PROTEIN SECRETION SYSTEM"/>
    <property type="match status" value="1"/>
</dbReference>
<dbReference type="PROSITE" id="PS51192">
    <property type="entry name" value="HELICASE_ATP_BIND_1"/>
    <property type="match status" value="1"/>
</dbReference>
<evidence type="ECO:0000256" key="1">
    <source>
        <dbReference type="ARBA" id="ARBA00004170"/>
    </source>
</evidence>